<dbReference type="HOGENOM" id="CLU_162758_0_0_6"/>
<reference evidence="2 3" key="1">
    <citation type="submission" date="2011-08" db="EMBL/GenBank/DDBJ databases">
        <authorList>
            <person name="Weinstock G."/>
            <person name="Sodergren E."/>
            <person name="Clifton S."/>
            <person name="Fulton L."/>
            <person name="Fulton B."/>
            <person name="Courtney L."/>
            <person name="Fronick C."/>
            <person name="Harrison M."/>
            <person name="Strong C."/>
            <person name="Farmer C."/>
            <person name="Delahaunty K."/>
            <person name="Markovic C."/>
            <person name="Hall O."/>
            <person name="Minx P."/>
            <person name="Tomlinson C."/>
            <person name="Mitreva M."/>
            <person name="Hou S."/>
            <person name="Chen J."/>
            <person name="Wollam A."/>
            <person name="Pepin K.H."/>
            <person name="Johnson M."/>
            <person name="Bhonagiri V."/>
            <person name="Zhang X."/>
            <person name="Suruliraj S."/>
            <person name="Warren W."/>
            <person name="Chinwalla A."/>
            <person name="Mardis E.R."/>
            <person name="Wilson R.K."/>
        </authorList>
    </citation>
    <scope>NUCLEOTIDE SEQUENCE [LARGE SCALE GENOMIC DNA]</scope>
    <source>
        <strain evidence="2 3">ATCC 51873</strain>
    </source>
</reference>
<proteinExistence type="inferred from homology"/>
<dbReference type="AlphaFoldDB" id="G9Y7D9"/>
<evidence type="ECO:0008006" key="4">
    <source>
        <dbReference type="Google" id="ProtNLM"/>
    </source>
</evidence>
<gene>
    <name evidence="2" type="ORF">HMPREF0454_02512</name>
</gene>
<dbReference type="EMBL" id="AGCI01000059">
    <property type="protein sequence ID" value="EHM42148.1"/>
    <property type="molecule type" value="Genomic_DNA"/>
</dbReference>
<sequence>MSQIIIGDIKWGLFPVEEMIEMTDAIKKCSAQETAACCCVDVGTIMDNTDCTASYCNVFAQEADAKAMLEQLTQKARGIESDPCVIKSNIVKKAEGYELTVDFTFACEAETLIFQLGLR</sequence>
<name>G9Y7D9_HAFAL</name>
<dbReference type="PANTHER" id="PTHR38769">
    <property type="entry name" value="UPF0381 PROTEIN YFCZ-RELATED"/>
    <property type="match status" value="1"/>
</dbReference>
<dbReference type="NCBIfam" id="TIGR00743">
    <property type="entry name" value="DUF406 family protein"/>
    <property type="match status" value="1"/>
</dbReference>
<dbReference type="Gene3D" id="3.30.70.860">
    <property type="match status" value="1"/>
</dbReference>
<dbReference type="InterPro" id="IPR035571">
    <property type="entry name" value="UPF0234-like_C"/>
</dbReference>
<dbReference type="InterPro" id="IPR005272">
    <property type="entry name" value="DUF406"/>
</dbReference>
<comment type="similarity">
    <text evidence="1">Belongs to the UPF0381 family.</text>
</comment>
<dbReference type="PANTHER" id="PTHR38769:SF1">
    <property type="entry name" value="UPF0381 PROTEIN YFCZ-RELATED"/>
    <property type="match status" value="1"/>
</dbReference>
<dbReference type="GO" id="GO:0005829">
    <property type="term" value="C:cytosol"/>
    <property type="evidence" value="ECO:0007669"/>
    <property type="project" value="TreeGrafter"/>
</dbReference>
<accession>G9Y7D9</accession>
<dbReference type="PATRIC" id="fig|1002364.3.peg.2258"/>
<protein>
    <recommendedName>
        <fullName evidence="4">DUF406 family protein</fullName>
    </recommendedName>
</protein>
<comment type="caution">
    <text evidence="2">The sequence shown here is derived from an EMBL/GenBank/DDBJ whole genome shotgun (WGS) entry which is preliminary data.</text>
</comment>
<evidence type="ECO:0000256" key="1">
    <source>
        <dbReference type="ARBA" id="ARBA00006201"/>
    </source>
</evidence>
<organism evidence="2 3">
    <name type="scientific">Hafnia alvei ATCC 51873</name>
    <dbReference type="NCBI Taxonomy" id="1002364"/>
    <lineage>
        <taxon>Bacteria</taxon>
        <taxon>Pseudomonadati</taxon>
        <taxon>Pseudomonadota</taxon>
        <taxon>Gammaproteobacteria</taxon>
        <taxon>Enterobacterales</taxon>
        <taxon>Hafniaceae</taxon>
        <taxon>Hafnia</taxon>
    </lineage>
</organism>
<dbReference type="Proteomes" id="UP000005959">
    <property type="component" value="Unassembled WGS sequence"/>
</dbReference>
<evidence type="ECO:0000313" key="3">
    <source>
        <dbReference type="Proteomes" id="UP000005959"/>
    </source>
</evidence>
<evidence type="ECO:0000313" key="2">
    <source>
        <dbReference type="EMBL" id="EHM42148.1"/>
    </source>
</evidence>
<dbReference type="Pfam" id="PF04175">
    <property type="entry name" value="DUF406"/>
    <property type="match status" value="1"/>
</dbReference>